<dbReference type="Proteomes" id="UP000239709">
    <property type="component" value="Chromosome"/>
</dbReference>
<dbReference type="RefSeq" id="WP_106702002.1">
    <property type="nucleotide sequence ID" value="NZ_CP027666.1"/>
</dbReference>
<organism evidence="1 2">
    <name type="scientific">Ottowia oryzae</name>
    <dbReference type="NCBI Taxonomy" id="2109914"/>
    <lineage>
        <taxon>Bacteria</taxon>
        <taxon>Pseudomonadati</taxon>
        <taxon>Pseudomonadota</taxon>
        <taxon>Betaproteobacteria</taxon>
        <taxon>Burkholderiales</taxon>
        <taxon>Comamonadaceae</taxon>
        <taxon>Ottowia</taxon>
    </lineage>
</organism>
<name>A0A2S0MC32_9BURK</name>
<gene>
    <name evidence="1" type="ORF">C6570_03600</name>
</gene>
<protein>
    <submittedName>
        <fullName evidence="1">Uncharacterized protein</fullName>
    </submittedName>
</protein>
<proteinExistence type="predicted"/>
<dbReference type="AlphaFoldDB" id="A0A2S0MC32"/>
<reference evidence="1 2" key="1">
    <citation type="submission" date="2018-03" db="EMBL/GenBank/DDBJ databases">
        <title>Genome sequencing of Ottowia sp.</title>
        <authorList>
            <person name="Kim S.-J."/>
            <person name="Heo J."/>
            <person name="Kwon S.-W."/>
        </authorList>
    </citation>
    <scope>NUCLEOTIDE SEQUENCE [LARGE SCALE GENOMIC DNA]</scope>
    <source>
        <strain evidence="1 2">KADR8-3</strain>
    </source>
</reference>
<accession>A0A2S0MC32</accession>
<dbReference type="EMBL" id="CP027666">
    <property type="protein sequence ID" value="AVO33439.1"/>
    <property type="molecule type" value="Genomic_DNA"/>
</dbReference>
<dbReference type="KEGG" id="otk:C6570_03600"/>
<evidence type="ECO:0000313" key="2">
    <source>
        <dbReference type="Proteomes" id="UP000239709"/>
    </source>
</evidence>
<evidence type="ECO:0000313" key="1">
    <source>
        <dbReference type="EMBL" id="AVO33439.1"/>
    </source>
</evidence>
<sequence>MMNYQPTSPATQAAPASVASRRGAALRWLAALGCLATLAGCSGVPVSNPDTAGSGSSVSVYGTVDAGVGRTKR</sequence>
<keyword evidence="2" id="KW-1185">Reference proteome</keyword>